<keyword evidence="3" id="KW-1185">Reference proteome</keyword>
<evidence type="ECO:0000256" key="1">
    <source>
        <dbReference type="SAM" id="MobiDB-lite"/>
    </source>
</evidence>
<organism evidence="2 3">
    <name type="scientific">Tagetes erecta</name>
    <name type="common">African marigold</name>
    <dbReference type="NCBI Taxonomy" id="13708"/>
    <lineage>
        <taxon>Eukaryota</taxon>
        <taxon>Viridiplantae</taxon>
        <taxon>Streptophyta</taxon>
        <taxon>Embryophyta</taxon>
        <taxon>Tracheophyta</taxon>
        <taxon>Spermatophyta</taxon>
        <taxon>Magnoliopsida</taxon>
        <taxon>eudicotyledons</taxon>
        <taxon>Gunneridae</taxon>
        <taxon>Pentapetalae</taxon>
        <taxon>asterids</taxon>
        <taxon>campanulids</taxon>
        <taxon>Asterales</taxon>
        <taxon>Asteraceae</taxon>
        <taxon>Asteroideae</taxon>
        <taxon>Heliantheae alliance</taxon>
        <taxon>Tageteae</taxon>
        <taxon>Tagetes</taxon>
    </lineage>
</organism>
<evidence type="ECO:0000313" key="3">
    <source>
        <dbReference type="Proteomes" id="UP001229421"/>
    </source>
</evidence>
<protein>
    <submittedName>
        <fullName evidence="2">Uncharacterized protein</fullName>
    </submittedName>
</protein>
<feature type="compositionally biased region" description="Basic and acidic residues" evidence="1">
    <location>
        <begin position="1"/>
        <end position="10"/>
    </location>
</feature>
<reference evidence="2" key="1">
    <citation type="journal article" date="2023" name="bioRxiv">
        <title>Improved chromosome-level genome assembly for marigold (Tagetes erecta).</title>
        <authorList>
            <person name="Jiang F."/>
            <person name="Yuan L."/>
            <person name="Wang S."/>
            <person name="Wang H."/>
            <person name="Xu D."/>
            <person name="Wang A."/>
            <person name="Fan W."/>
        </authorList>
    </citation>
    <scope>NUCLEOTIDE SEQUENCE</scope>
    <source>
        <strain evidence="2">WSJ</strain>
        <tissue evidence="2">Leaf</tissue>
    </source>
</reference>
<dbReference type="EMBL" id="JAUHHV010000008">
    <property type="protein sequence ID" value="KAK1415086.1"/>
    <property type="molecule type" value="Genomic_DNA"/>
</dbReference>
<evidence type="ECO:0000313" key="2">
    <source>
        <dbReference type="EMBL" id="KAK1415086.1"/>
    </source>
</evidence>
<feature type="compositionally biased region" description="Low complexity" evidence="1">
    <location>
        <begin position="11"/>
        <end position="20"/>
    </location>
</feature>
<feature type="region of interest" description="Disordered" evidence="1">
    <location>
        <begin position="42"/>
        <end position="63"/>
    </location>
</feature>
<dbReference type="Proteomes" id="UP001229421">
    <property type="component" value="Unassembled WGS sequence"/>
</dbReference>
<accession>A0AAD8K530</accession>
<dbReference type="AlphaFoldDB" id="A0AAD8K530"/>
<feature type="region of interest" description="Disordered" evidence="1">
    <location>
        <begin position="1"/>
        <end position="25"/>
    </location>
</feature>
<proteinExistence type="predicted"/>
<sequence length="117" mass="13669">MKKTDVDESKVVNQSQVSQSKDVTKFEEVEVAQSEEVALMAQLEQPKVDSSSSDSKKPSNYVQLPEDVREKLCSVECLEHIEHYRTYSFKIWDKLDKEEKKHKKLKEDHKISDEKIL</sequence>
<name>A0AAD8K530_TARER</name>
<comment type="caution">
    <text evidence="2">The sequence shown here is derived from an EMBL/GenBank/DDBJ whole genome shotgun (WGS) entry which is preliminary data.</text>
</comment>
<gene>
    <name evidence="2" type="ORF">QVD17_30857</name>
</gene>